<reference evidence="2" key="1">
    <citation type="journal article" date="2019" name="BMC Genomics">
        <title>A new reference genome for Sorghum bicolor reveals high levels of sequence similarity between sweet and grain genotypes: implications for the genetics of sugar metabolism.</title>
        <authorList>
            <person name="Cooper E.A."/>
            <person name="Brenton Z.W."/>
            <person name="Flinn B.S."/>
            <person name="Jenkins J."/>
            <person name="Shu S."/>
            <person name="Flowers D."/>
            <person name="Luo F."/>
            <person name="Wang Y."/>
            <person name="Xia P."/>
            <person name="Barry K."/>
            <person name="Daum C."/>
            <person name="Lipzen A."/>
            <person name="Yoshinaga Y."/>
            <person name="Schmutz J."/>
            <person name="Saski C."/>
            <person name="Vermerris W."/>
            <person name="Kresovich S."/>
        </authorList>
    </citation>
    <scope>NUCLEOTIDE SEQUENCE</scope>
</reference>
<gene>
    <name evidence="2" type="ORF">BDA96_02G105500</name>
</gene>
<reference evidence="2" key="2">
    <citation type="submission" date="2020-10" db="EMBL/GenBank/DDBJ databases">
        <authorList>
            <person name="Cooper E.A."/>
            <person name="Brenton Z.W."/>
            <person name="Flinn B.S."/>
            <person name="Jenkins J."/>
            <person name="Shu S."/>
            <person name="Flowers D."/>
            <person name="Luo F."/>
            <person name="Wang Y."/>
            <person name="Xia P."/>
            <person name="Barry K."/>
            <person name="Daum C."/>
            <person name="Lipzen A."/>
            <person name="Yoshinaga Y."/>
            <person name="Schmutz J."/>
            <person name="Saski C."/>
            <person name="Vermerris W."/>
            <person name="Kresovich S."/>
        </authorList>
    </citation>
    <scope>NUCLEOTIDE SEQUENCE</scope>
</reference>
<dbReference type="Proteomes" id="UP000807115">
    <property type="component" value="Chromosome 2"/>
</dbReference>
<accession>A0A921RLD5</accession>
<evidence type="ECO:0000313" key="3">
    <source>
        <dbReference type="Proteomes" id="UP000807115"/>
    </source>
</evidence>
<comment type="caution">
    <text evidence="2">The sequence shown here is derived from an EMBL/GenBank/DDBJ whole genome shotgun (WGS) entry which is preliminary data.</text>
</comment>
<proteinExistence type="predicted"/>
<name>A0A921RLD5_SORBI</name>
<protein>
    <submittedName>
        <fullName evidence="2">Uncharacterized protein</fullName>
    </submittedName>
</protein>
<sequence length="125" mass="13197">MATALPPDGRLESTPMPDVGSPFNSLPQPHSSAGGKHSPDPPNARTFSSPSLLSVPASQPSRRNLRGPPRLQDETFGAVVGLAGARNQRQAWSHEASAVGTRVESVRDQQEFVTMHSTCSVSVIG</sequence>
<dbReference type="EMBL" id="CM027681">
    <property type="protein sequence ID" value="KAG0542452.1"/>
    <property type="molecule type" value="Genomic_DNA"/>
</dbReference>
<feature type="region of interest" description="Disordered" evidence="1">
    <location>
        <begin position="1"/>
        <end position="72"/>
    </location>
</feature>
<organism evidence="2 3">
    <name type="scientific">Sorghum bicolor</name>
    <name type="common">Sorghum</name>
    <name type="synonym">Sorghum vulgare</name>
    <dbReference type="NCBI Taxonomy" id="4558"/>
    <lineage>
        <taxon>Eukaryota</taxon>
        <taxon>Viridiplantae</taxon>
        <taxon>Streptophyta</taxon>
        <taxon>Embryophyta</taxon>
        <taxon>Tracheophyta</taxon>
        <taxon>Spermatophyta</taxon>
        <taxon>Magnoliopsida</taxon>
        <taxon>Liliopsida</taxon>
        <taxon>Poales</taxon>
        <taxon>Poaceae</taxon>
        <taxon>PACMAD clade</taxon>
        <taxon>Panicoideae</taxon>
        <taxon>Andropogonodae</taxon>
        <taxon>Andropogoneae</taxon>
        <taxon>Sorghinae</taxon>
        <taxon>Sorghum</taxon>
    </lineage>
</organism>
<feature type="compositionally biased region" description="Polar residues" evidence="1">
    <location>
        <begin position="22"/>
        <end position="31"/>
    </location>
</feature>
<dbReference type="EMBL" id="CM027681">
    <property type="protein sequence ID" value="KAG0542453.1"/>
    <property type="molecule type" value="Genomic_DNA"/>
</dbReference>
<feature type="compositionally biased region" description="Polar residues" evidence="1">
    <location>
        <begin position="45"/>
        <end position="62"/>
    </location>
</feature>
<evidence type="ECO:0000256" key="1">
    <source>
        <dbReference type="SAM" id="MobiDB-lite"/>
    </source>
</evidence>
<evidence type="ECO:0000313" key="2">
    <source>
        <dbReference type="EMBL" id="KAG0542453.1"/>
    </source>
</evidence>
<dbReference type="AlphaFoldDB" id="A0A921RLD5"/>